<evidence type="ECO:0000313" key="2">
    <source>
        <dbReference type="Proteomes" id="UP000663193"/>
    </source>
</evidence>
<dbReference type="VEuPathDB" id="FungiDB:JI435_413780"/>
<sequence length="62" mass="7187">MIKLSPRLQHCNRLTRRLTKAVSSKLARLFFSTRSREAVPPRPMSQGKVCHLLFGRVSRRPI</sequence>
<dbReference type="Proteomes" id="UP000663193">
    <property type="component" value="Chromosome 10"/>
</dbReference>
<accession>A0A7U2F6J3</accession>
<protein>
    <submittedName>
        <fullName evidence="1">Uncharacterized protein</fullName>
    </submittedName>
</protein>
<gene>
    <name evidence="1" type="ORF">JI435_413780</name>
</gene>
<proteinExistence type="predicted"/>
<keyword evidence="2" id="KW-1185">Reference proteome</keyword>
<evidence type="ECO:0000313" key="1">
    <source>
        <dbReference type="EMBL" id="QRC99655.1"/>
    </source>
</evidence>
<name>A0A7U2F6J3_PHANO</name>
<organism evidence="1 2">
    <name type="scientific">Phaeosphaeria nodorum (strain SN15 / ATCC MYA-4574 / FGSC 10173)</name>
    <name type="common">Glume blotch fungus</name>
    <name type="synonym">Parastagonospora nodorum</name>
    <dbReference type="NCBI Taxonomy" id="321614"/>
    <lineage>
        <taxon>Eukaryota</taxon>
        <taxon>Fungi</taxon>
        <taxon>Dikarya</taxon>
        <taxon>Ascomycota</taxon>
        <taxon>Pezizomycotina</taxon>
        <taxon>Dothideomycetes</taxon>
        <taxon>Pleosporomycetidae</taxon>
        <taxon>Pleosporales</taxon>
        <taxon>Pleosporineae</taxon>
        <taxon>Phaeosphaeriaceae</taxon>
        <taxon>Parastagonospora</taxon>
    </lineage>
</organism>
<reference evidence="2" key="1">
    <citation type="journal article" date="2021" name="BMC Genomics">
        <title>Chromosome-level genome assembly and manually-curated proteome of model necrotroph Parastagonospora nodorum Sn15 reveals a genome-wide trove of candidate effector homologs, and redundancy of virulence-related functions within an accessory chromosome.</title>
        <authorList>
            <person name="Bertazzoni S."/>
            <person name="Jones D.A.B."/>
            <person name="Phan H.T."/>
            <person name="Tan K.-C."/>
            <person name="Hane J.K."/>
        </authorList>
    </citation>
    <scope>NUCLEOTIDE SEQUENCE [LARGE SCALE GENOMIC DNA]</scope>
    <source>
        <strain evidence="2">SN15 / ATCC MYA-4574 / FGSC 10173)</strain>
    </source>
</reference>
<dbReference type="AlphaFoldDB" id="A0A7U2F6J3"/>
<dbReference type="EMBL" id="CP069032">
    <property type="protein sequence ID" value="QRC99655.1"/>
    <property type="molecule type" value="Genomic_DNA"/>
</dbReference>